<dbReference type="InterPro" id="IPR049326">
    <property type="entry name" value="Rhodopsin_dom_fungi"/>
</dbReference>
<feature type="transmembrane region" description="Helical" evidence="7">
    <location>
        <begin position="196"/>
        <end position="217"/>
    </location>
</feature>
<dbReference type="EMBL" id="MU007018">
    <property type="protein sequence ID" value="KAF2434105.1"/>
    <property type="molecule type" value="Genomic_DNA"/>
</dbReference>
<keyword evidence="2 7" id="KW-0812">Transmembrane</keyword>
<feature type="transmembrane region" description="Helical" evidence="7">
    <location>
        <begin position="57"/>
        <end position="79"/>
    </location>
</feature>
<dbReference type="PANTHER" id="PTHR33048:SF129">
    <property type="entry name" value="INTEGRAL MEMBRANE PROTEIN-RELATED"/>
    <property type="match status" value="1"/>
</dbReference>
<evidence type="ECO:0000256" key="3">
    <source>
        <dbReference type="ARBA" id="ARBA00022989"/>
    </source>
</evidence>
<dbReference type="Proteomes" id="UP000800235">
    <property type="component" value="Unassembled WGS sequence"/>
</dbReference>
<gene>
    <name evidence="9" type="ORF">EJ08DRAFT_694126</name>
</gene>
<accession>A0A9P4U1R2</accession>
<evidence type="ECO:0000256" key="7">
    <source>
        <dbReference type="SAM" id="Phobius"/>
    </source>
</evidence>
<dbReference type="OrthoDB" id="4525788at2759"/>
<feature type="transmembrane region" description="Helical" evidence="7">
    <location>
        <begin position="99"/>
        <end position="124"/>
    </location>
</feature>
<feature type="transmembrane region" description="Helical" evidence="7">
    <location>
        <begin position="229"/>
        <end position="249"/>
    </location>
</feature>
<evidence type="ECO:0000313" key="9">
    <source>
        <dbReference type="EMBL" id="KAF2434105.1"/>
    </source>
</evidence>
<keyword evidence="10" id="KW-1185">Reference proteome</keyword>
<evidence type="ECO:0000256" key="5">
    <source>
        <dbReference type="ARBA" id="ARBA00038359"/>
    </source>
</evidence>
<feature type="compositionally biased region" description="Polar residues" evidence="6">
    <location>
        <begin position="475"/>
        <end position="493"/>
    </location>
</feature>
<evidence type="ECO:0000313" key="10">
    <source>
        <dbReference type="Proteomes" id="UP000800235"/>
    </source>
</evidence>
<proteinExistence type="inferred from homology"/>
<dbReference type="PANTHER" id="PTHR33048">
    <property type="entry name" value="PTH11-LIKE INTEGRAL MEMBRANE PROTEIN (AFU_ORTHOLOGUE AFUA_5G11245)"/>
    <property type="match status" value="1"/>
</dbReference>
<feature type="compositionally biased region" description="Low complexity" evidence="6">
    <location>
        <begin position="415"/>
        <end position="427"/>
    </location>
</feature>
<feature type="compositionally biased region" description="Basic and acidic residues" evidence="6">
    <location>
        <begin position="597"/>
        <end position="608"/>
    </location>
</feature>
<feature type="transmembrane region" description="Helical" evidence="7">
    <location>
        <begin position="136"/>
        <end position="163"/>
    </location>
</feature>
<comment type="similarity">
    <text evidence="5">Belongs to the SAT4 family.</text>
</comment>
<feature type="region of interest" description="Disordered" evidence="6">
    <location>
        <begin position="400"/>
        <end position="608"/>
    </location>
</feature>
<protein>
    <recommendedName>
        <fullName evidence="8">Rhodopsin domain-containing protein</fullName>
    </recommendedName>
</protein>
<dbReference type="Pfam" id="PF20684">
    <property type="entry name" value="Fung_rhodopsin"/>
    <property type="match status" value="1"/>
</dbReference>
<name>A0A9P4U1R2_9PEZI</name>
<keyword evidence="3 7" id="KW-1133">Transmembrane helix</keyword>
<feature type="compositionally biased region" description="Polar residues" evidence="6">
    <location>
        <begin position="322"/>
        <end position="331"/>
    </location>
</feature>
<evidence type="ECO:0000256" key="4">
    <source>
        <dbReference type="ARBA" id="ARBA00023136"/>
    </source>
</evidence>
<evidence type="ECO:0000256" key="6">
    <source>
        <dbReference type="SAM" id="MobiDB-lite"/>
    </source>
</evidence>
<organism evidence="9 10">
    <name type="scientific">Tothia fuscella</name>
    <dbReference type="NCBI Taxonomy" id="1048955"/>
    <lineage>
        <taxon>Eukaryota</taxon>
        <taxon>Fungi</taxon>
        <taxon>Dikarya</taxon>
        <taxon>Ascomycota</taxon>
        <taxon>Pezizomycotina</taxon>
        <taxon>Dothideomycetes</taxon>
        <taxon>Pleosporomycetidae</taxon>
        <taxon>Venturiales</taxon>
        <taxon>Cylindrosympodiaceae</taxon>
        <taxon>Tothia</taxon>
    </lineage>
</organism>
<comment type="caution">
    <text evidence="9">The sequence shown here is derived from an EMBL/GenBank/DDBJ whole genome shotgun (WGS) entry which is preliminary data.</text>
</comment>
<evidence type="ECO:0000256" key="1">
    <source>
        <dbReference type="ARBA" id="ARBA00004141"/>
    </source>
</evidence>
<dbReference type="AlphaFoldDB" id="A0A9P4U1R2"/>
<feature type="transmembrane region" description="Helical" evidence="7">
    <location>
        <begin position="24"/>
        <end position="45"/>
    </location>
</feature>
<feature type="transmembrane region" description="Helical" evidence="7">
    <location>
        <begin position="261"/>
        <end position="284"/>
    </location>
</feature>
<reference evidence="9" key="1">
    <citation type="journal article" date="2020" name="Stud. Mycol.">
        <title>101 Dothideomycetes genomes: a test case for predicting lifestyles and emergence of pathogens.</title>
        <authorList>
            <person name="Haridas S."/>
            <person name="Albert R."/>
            <person name="Binder M."/>
            <person name="Bloem J."/>
            <person name="Labutti K."/>
            <person name="Salamov A."/>
            <person name="Andreopoulos B."/>
            <person name="Baker S."/>
            <person name="Barry K."/>
            <person name="Bills G."/>
            <person name="Bluhm B."/>
            <person name="Cannon C."/>
            <person name="Castanera R."/>
            <person name="Culley D."/>
            <person name="Daum C."/>
            <person name="Ezra D."/>
            <person name="Gonzalez J."/>
            <person name="Henrissat B."/>
            <person name="Kuo A."/>
            <person name="Liang C."/>
            <person name="Lipzen A."/>
            <person name="Lutzoni F."/>
            <person name="Magnuson J."/>
            <person name="Mondo S."/>
            <person name="Nolan M."/>
            <person name="Ohm R."/>
            <person name="Pangilinan J."/>
            <person name="Park H.-J."/>
            <person name="Ramirez L."/>
            <person name="Alfaro M."/>
            <person name="Sun H."/>
            <person name="Tritt A."/>
            <person name="Yoshinaga Y."/>
            <person name="Zwiers L.-H."/>
            <person name="Turgeon B."/>
            <person name="Goodwin S."/>
            <person name="Spatafora J."/>
            <person name="Crous P."/>
            <person name="Grigoriev I."/>
        </authorList>
    </citation>
    <scope>NUCLEOTIDE SEQUENCE</scope>
    <source>
        <strain evidence="9">CBS 130266</strain>
    </source>
</reference>
<keyword evidence="4 7" id="KW-0472">Membrane</keyword>
<feature type="domain" description="Rhodopsin" evidence="8">
    <location>
        <begin position="41"/>
        <end position="292"/>
    </location>
</feature>
<comment type="subcellular location">
    <subcellularLocation>
        <location evidence="1">Membrane</location>
        <topology evidence="1">Multi-pass membrane protein</topology>
    </subcellularLocation>
</comment>
<feature type="compositionally biased region" description="Polar residues" evidence="6">
    <location>
        <begin position="552"/>
        <end position="586"/>
    </location>
</feature>
<evidence type="ECO:0000259" key="8">
    <source>
        <dbReference type="Pfam" id="PF20684"/>
    </source>
</evidence>
<sequence>MNQHDLVLRSLTIDLSNHEQRNWMAAYAVPIQVVTSLLLWLRIATRFSTQGRLGLDDILILIAWALGCAVTGLVLHATYNLGFNRHVWDVPQELWWRGALVGWLVEALFFWSTCFTKVSVLMFYRRLVVGTYSRKFKWAIWIAISFVIAYTIVFFIIICVGCFPVEATWRQFDSQWVIKNQFTCAPRNTAIHLAELVGGLSVITDFYSVMLPAVLLMQIRLNKRQKYGLFFIFGIGFLVVVAGIVRTIYLRKVQEEIYDKIWVVFNIYVTSIAEMNIAIVCACAPSLKALFGRYYDTMSSKYGTPNDSKENSKNSTNNSSNLDRTNGSFRRTNNKLKVPGRGGNDDLEELKPENSFQEAHEYGLETMTPVATGYGDGLVARNSDKMVERLTNERLEKAFGTAHHKRHPSAPSMMGPGSFIISPSPSDTSDDEASLVDKKEIPEGLPYGPPTRHDDRSCGGSMRPSIAPDAHSHPGSVSSPYRDSYAPFSQNPSARPHRSSTHSPSYYEPTHTPHAITTEGPIRSPSSMSRKIARASMNVGFELPLAEPSAGPNLSSPRAESGPSTPFCTVSNSFSPKVSTEYSAEVTTPPPRIRTKVSQERWRQVYEK</sequence>
<dbReference type="InterPro" id="IPR052337">
    <property type="entry name" value="SAT4-like"/>
</dbReference>
<evidence type="ECO:0000256" key="2">
    <source>
        <dbReference type="ARBA" id="ARBA00022692"/>
    </source>
</evidence>
<dbReference type="GO" id="GO:0016020">
    <property type="term" value="C:membrane"/>
    <property type="evidence" value="ECO:0007669"/>
    <property type="project" value="UniProtKB-SubCell"/>
</dbReference>
<feature type="region of interest" description="Disordered" evidence="6">
    <location>
        <begin position="302"/>
        <end position="349"/>
    </location>
</feature>